<comment type="caution">
    <text evidence="8">The sequence shown here is derived from an EMBL/GenBank/DDBJ whole genome shotgun (WGS) entry which is preliminary data.</text>
</comment>
<keyword evidence="4 7" id="KW-0812">Transmembrane</keyword>
<reference evidence="8 9" key="1">
    <citation type="submission" date="2016-01" db="EMBL/GenBank/DDBJ databases">
        <title>Whole genome sequencing of Bhargavaea cecembensis T14.</title>
        <authorList>
            <person name="Hong K.W."/>
        </authorList>
    </citation>
    <scope>NUCLEOTIDE SEQUENCE [LARGE SCALE GENOMIC DNA]</scope>
    <source>
        <strain evidence="8 9">T14</strain>
    </source>
</reference>
<dbReference type="RefSeq" id="WP_063183371.1">
    <property type="nucleotide sequence ID" value="NZ_LQNT01000013.1"/>
</dbReference>
<feature type="transmembrane region" description="Helical" evidence="7">
    <location>
        <begin position="297"/>
        <end position="319"/>
    </location>
</feature>
<dbReference type="GO" id="GO:0005886">
    <property type="term" value="C:plasma membrane"/>
    <property type="evidence" value="ECO:0007669"/>
    <property type="project" value="UniProtKB-SubCell"/>
</dbReference>
<protein>
    <submittedName>
        <fullName evidence="8">ChrA protein</fullName>
    </submittedName>
</protein>
<gene>
    <name evidence="8" type="ORF">AV656_14395</name>
</gene>
<name>A0A163EE47_9BACL</name>
<feature type="transmembrane region" description="Helical" evidence="7">
    <location>
        <begin position="326"/>
        <end position="348"/>
    </location>
</feature>
<evidence type="ECO:0000256" key="1">
    <source>
        <dbReference type="ARBA" id="ARBA00004651"/>
    </source>
</evidence>
<comment type="similarity">
    <text evidence="2">Belongs to the chromate ion transporter (CHR) (TC 2.A.51) family.</text>
</comment>
<keyword evidence="5 7" id="KW-1133">Transmembrane helix</keyword>
<feature type="transmembrane region" description="Helical" evidence="7">
    <location>
        <begin position="145"/>
        <end position="178"/>
    </location>
</feature>
<evidence type="ECO:0000313" key="9">
    <source>
        <dbReference type="Proteomes" id="UP000076490"/>
    </source>
</evidence>
<feature type="transmembrane region" description="Helical" evidence="7">
    <location>
        <begin position="354"/>
        <end position="372"/>
    </location>
</feature>
<feature type="transmembrane region" description="Helical" evidence="7">
    <location>
        <begin position="379"/>
        <end position="396"/>
    </location>
</feature>
<dbReference type="NCBIfam" id="TIGR00937">
    <property type="entry name" value="2A51"/>
    <property type="match status" value="1"/>
</dbReference>
<feature type="transmembrane region" description="Helical" evidence="7">
    <location>
        <begin position="232"/>
        <end position="251"/>
    </location>
</feature>
<accession>A0A163EE47</accession>
<dbReference type="Pfam" id="PF02417">
    <property type="entry name" value="Chromate_transp"/>
    <property type="match status" value="2"/>
</dbReference>
<evidence type="ECO:0000256" key="3">
    <source>
        <dbReference type="ARBA" id="ARBA00022475"/>
    </source>
</evidence>
<feature type="transmembrane region" description="Helical" evidence="7">
    <location>
        <begin position="202"/>
        <end position="220"/>
    </location>
</feature>
<comment type="subcellular location">
    <subcellularLocation>
        <location evidence="1">Cell membrane</location>
        <topology evidence="1">Multi-pass membrane protein</topology>
    </subcellularLocation>
</comment>
<organism evidence="8 9">
    <name type="scientific">Bhargavaea cecembensis</name>
    <dbReference type="NCBI Taxonomy" id="394098"/>
    <lineage>
        <taxon>Bacteria</taxon>
        <taxon>Bacillati</taxon>
        <taxon>Bacillota</taxon>
        <taxon>Bacilli</taxon>
        <taxon>Bacillales</taxon>
        <taxon>Caryophanaceae</taxon>
        <taxon>Bhargavaea</taxon>
    </lineage>
</organism>
<feature type="transmembrane region" description="Helical" evidence="7">
    <location>
        <begin position="84"/>
        <end position="105"/>
    </location>
</feature>
<evidence type="ECO:0000256" key="4">
    <source>
        <dbReference type="ARBA" id="ARBA00022692"/>
    </source>
</evidence>
<feature type="transmembrane region" description="Helical" evidence="7">
    <location>
        <begin position="117"/>
        <end position="133"/>
    </location>
</feature>
<dbReference type="PIRSF" id="PIRSF004810">
    <property type="entry name" value="ChrA"/>
    <property type="match status" value="1"/>
</dbReference>
<evidence type="ECO:0000256" key="6">
    <source>
        <dbReference type="ARBA" id="ARBA00023136"/>
    </source>
</evidence>
<proteinExistence type="inferred from homology"/>
<dbReference type="InterPro" id="IPR003370">
    <property type="entry name" value="Chromate_transpt"/>
</dbReference>
<dbReference type="InterPro" id="IPR014047">
    <property type="entry name" value="Chr_Tranpt_l_chain"/>
</dbReference>
<dbReference type="AlphaFoldDB" id="A0A163EE47"/>
<evidence type="ECO:0000256" key="2">
    <source>
        <dbReference type="ARBA" id="ARBA00005262"/>
    </source>
</evidence>
<dbReference type="OrthoDB" id="9788907at2"/>
<evidence type="ECO:0000256" key="7">
    <source>
        <dbReference type="SAM" id="Phobius"/>
    </source>
</evidence>
<dbReference type="EMBL" id="LQNT01000013">
    <property type="protein sequence ID" value="KZE36336.1"/>
    <property type="molecule type" value="Genomic_DNA"/>
</dbReference>
<dbReference type="PANTHER" id="PTHR33567">
    <property type="entry name" value="CHROMATE ION TRANSPORTER (EUROFUNG)"/>
    <property type="match status" value="1"/>
</dbReference>
<sequence length="397" mass="42219">MEKKERGRYGEILSASLKLGLTSFGGPAAHLGYFRDEYVKKRQWLDDRAYADLVALCQFLPGPASSQVGIGVGLIRGGIGGAMLSWFGFTIPSVIILMLFAYLVAGDVPFDTGWIRGLKIVAVAIILHALIGMGKNLTPDLPRMVLAALAAAGVLLVPTAWGQIGIIVLAGLIGYILYRNRQEGNGGEEATIPMPIGKKAGAAAWGLFFALLALLPLLRQTTDHILVSITDIFYRVGSIVFGGGHVVLPMLEREVVPQGYMDAETFIAGYGAAQAVPGPLFTLAAYIGMIMDSVPGALVAVVAMFLPSFLLVIGTLPFWSVLRKKTWLRAALVGVNAAVVGILAAALINPVIPSSIFSVWDVAVAALCFWLLQFKKTPPWVVVVVAGVLGALIHVFL</sequence>
<keyword evidence="3" id="KW-1003">Cell membrane</keyword>
<dbReference type="Proteomes" id="UP000076490">
    <property type="component" value="Unassembled WGS sequence"/>
</dbReference>
<keyword evidence="6 7" id="KW-0472">Membrane</keyword>
<dbReference type="GO" id="GO:0015109">
    <property type="term" value="F:chromate transmembrane transporter activity"/>
    <property type="evidence" value="ECO:0007669"/>
    <property type="project" value="InterPro"/>
</dbReference>
<evidence type="ECO:0000313" key="8">
    <source>
        <dbReference type="EMBL" id="KZE36336.1"/>
    </source>
</evidence>
<dbReference type="PANTHER" id="PTHR33567:SF3">
    <property type="entry name" value="CHROMATE ION TRANSPORTER (EUROFUNG)"/>
    <property type="match status" value="1"/>
</dbReference>
<evidence type="ECO:0000256" key="5">
    <source>
        <dbReference type="ARBA" id="ARBA00022989"/>
    </source>
</evidence>